<name>A0ACB9CA25_9ASTR</name>
<evidence type="ECO:0000313" key="2">
    <source>
        <dbReference type="Proteomes" id="UP001056120"/>
    </source>
</evidence>
<dbReference type="EMBL" id="CM042038">
    <property type="protein sequence ID" value="KAI3731043.1"/>
    <property type="molecule type" value="Genomic_DNA"/>
</dbReference>
<evidence type="ECO:0000313" key="1">
    <source>
        <dbReference type="EMBL" id="KAI3731043.1"/>
    </source>
</evidence>
<reference evidence="1 2" key="2">
    <citation type="journal article" date="2022" name="Mol. Ecol. Resour.">
        <title>The genomes of chicory, endive, great burdock and yacon provide insights into Asteraceae paleo-polyploidization history and plant inulin production.</title>
        <authorList>
            <person name="Fan W."/>
            <person name="Wang S."/>
            <person name="Wang H."/>
            <person name="Wang A."/>
            <person name="Jiang F."/>
            <person name="Liu H."/>
            <person name="Zhao H."/>
            <person name="Xu D."/>
            <person name="Zhang Y."/>
        </authorList>
    </citation>
    <scope>NUCLEOTIDE SEQUENCE [LARGE SCALE GENOMIC DNA]</scope>
    <source>
        <strain evidence="2">cv. Yunnan</strain>
        <tissue evidence="1">Leaves</tissue>
    </source>
</reference>
<organism evidence="1 2">
    <name type="scientific">Smallanthus sonchifolius</name>
    <dbReference type="NCBI Taxonomy" id="185202"/>
    <lineage>
        <taxon>Eukaryota</taxon>
        <taxon>Viridiplantae</taxon>
        <taxon>Streptophyta</taxon>
        <taxon>Embryophyta</taxon>
        <taxon>Tracheophyta</taxon>
        <taxon>Spermatophyta</taxon>
        <taxon>Magnoliopsida</taxon>
        <taxon>eudicotyledons</taxon>
        <taxon>Gunneridae</taxon>
        <taxon>Pentapetalae</taxon>
        <taxon>asterids</taxon>
        <taxon>campanulids</taxon>
        <taxon>Asterales</taxon>
        <taxon>Asteraceae</taxon>
        <taxon>Asteroideae</taxon>
        <taxon>Heliantheae alliance</taxon>
        <taxon>Millerieae</taxon>
        <taxon>Smallanthus</taxon>
    </lineage>
</organism>
<proteinExistence type="predicted"/>
<reference evidence="2" key="1">
    <citation type="journal article" date="2022" name="Mol. Ecol. Resour.">
        <title>The genomes of chicory, endive, great burdock and yacon provide insights into Asteraceae palaeo-polyploidization history and plant inulin production.</title>
        <authorList>
            <person name="Fan W."/>
            <person name="Wang S."/>
            <person name="Wang H."/>
            <person name="Wang A."/>
            <person name="Jiang F."/>
            <person name="Liu H."/>
            <person name="Zhao H."/>
            <person name="Xu D."/>
            <person name="Zhang Y."/>
        </authorList>
    </citation>
    <scope>NUCLEOTIDE SEQUENCE [LARGE SCALE GENOMIC DNA]</scope>
    <source>
        <strain evidence="2">cv. Yunnan</strain>
    </source>
</reference>
<keyword evidence="2" id="KW-1185">Reference proteome</keyword>
<accession>A0ACB9CA25</accession>
<gene>
    <name evidence="1" type="ORF">L1987_62226</name>
</gene>
<protein>
    <submittedName>
        <fullName evidence="1">Uncharacterized protein</fullName>
    </submittedName>
</protein>
<sequence>MMKANSMEDMMMKDEERIDIPNTSNGSPPSLFGNREDYLNLAVPLYKASIMGDWETAKIIFDKHPDLVRFGLSKNFGTALHVVATAEETEFTLNFVKNLVNMMTREELELKNNNSNTAFWVASAWGKMKMAKIMMEKNPSLLDIRGNGKYFPLTISAMNGVYNMVKCLYKNSQKMAGNHWTDKDRSLTLSHCVKSNFFDVALQILEDHPELAQNVSLLEVLAQKPYAFRTVEKNTIMRIITRTVRFFYMKVQPAAGEDTEPLKLLKTIWGHATRTMNLDEIENMLKVGKSSKKMAAKASGASLLMQRELLWFKEVEKMVPPYMKEAKNKDDQTPYELFSKENEDLVSKGLKWMKDCMVVATLIVTVAFAVAFTVPGGYNQDHGLPVFINQRSFLIFVIADAISLFSSSTSLLVFLSIVTSHPDQHDFMYSLPGKLMIGLLTLFISVATMMVTFSSSFFVLYHKGLQWVPILISTSASLPVLVFAVLQLPLWVDMFRSMFDSHYLFKPKKPMLYTTKPRLHSNNSRFGWFSYKSITTRIFFKRC</sequence>
<comment type="caution">
    <text evidence="1">The sequence shown here is derived from an EMBL/GenBank/DDBJ whole genome shotgun (WGS) entry which is preliminary data.</text>
</comment>
<dbReference type="Proteomes" id="UP001056120">
    <property type="component" value="Linkage Group LG21"/>
</dbReference>